<dbReference type="PANTHER" id="PTHR37804">
    <property type="entry name" value="CDAA REGULATORY PROTEIN CDAR"/>
    <property type="match status" value="1"/>
</dbReference>
<dbReference type="InterPro" id="IPR012505">
    <property type="entry name" value="YbbR"/>
</dbReference>
<reference evidence="1" key="1">
    <citation type="submission" date="2020-10" db="EMBL/GenBank/DDBJ databases">
        <authorList>
            <person name="Gilroy R."/>
        </authorList>
    </citation>
    <scope>NUCLEOTIDE SEQUENCE</scope>
    <source>
        <strain evidence="1">ChiSjej6B24-2974</strain>
    </source>
</reference>
<sequence length="429" mass="46445">MKDKILTLLKRFFRAIWGSLSHNLGLKLLSLLLAILLWSYVVSSNPSITRTKDINGLTAYLTNESTLNANRLALSEDPSEALENISVRLEVPQSSYALASAENVQITLDLSSVRSAGTQEVALSATTTYGRVLKILPESVTLEFEAYDSRSVPVNASVTGEQMENTWYNINRLNPEELVISGPSSVVQTIASAYVYVDVTGRDTSYVTAARFALLDYNGEEVPQTLLSSSSSSVTVGVDVYPTKELPISTDIEDVVQGTPAEGYEVTSVTIQPEAVTVAADQELLDNLTELLIQPVDVSGLSQTFSQRTRIATLTDFQDISTEQVYVTVAIEEIQQSAWAEVNLTFVNIPDDMSCTFTSADFRALITGPASRVQALVESGVEAVVDVSGLSAGEYTLPITVDAELYPGLTLEFEPADVEVHLDATSGME</sequence>
<dbReference type="PANTHER" id="PTHR37804:SF1">
    <property type="entry name" value="CDAA REGULATORY PROTEIN CDAR"/>
    <property type="match status" value="1"/>
</dbReference>
<organism evidence="1 2">
    <name type="scientific">Candidatus Pullichristensenella stercorigallinarum</name>
    <dbReference type="NCBI Taxonomy" id="2840909"/>
    <lineage>
        <taxon>Bacteria</taxon>
        <taxon>Bacillati</taxon>
        <taxon>Bacillota</taxon>
        <taxon>Clostridia</taxon>
        <taxon>Candidatus Pullichristensenella</taxon>
    </lineage>
</organism>
<dbReference type="AlphaFoldDB" id="A0A9D1CYT4"/>
<evidence type="ECO:0000313" key="2">
    <source>
        <dbReference type="Proteomes" id="UP000824260"/>
    </source>
</evidence>
<reference evidence="1" key="2">
    <citation type="journal article" date="2021" name="PeerJ">
        <title>Extensive microbial diversity within the chicken gut microbiome revealed by metagenomics and culture.</title>
        <authorList>
            <person name="Gilroy R."/>
            <person name="Ravi A."/>
            <person name="Getino M."/>
            <person name="Pursley I."/>
            <person name="Horton D.L."/>
            <person name="Alikhan N.F."/>
            <person name="Baker D."/>
            <person name="Gharbi K."/>
            <person name="Hall N."/>
            <person name="Watson M."/>
            <person name="Adriaenssens E.M."/>
            <person name="Foster-Nyarko E."/>
            <person name="Jarju S."/>
            <person name="Secka A."/>
            <person name="Antonio M."/>
            <person name="Oren A."/>
            <person name="Chaudhuri R.R."/>
            <person name="La Ragione R."/>
            <person name="Hildebrand F."/>
            <person name="Pallen M.J."/>
        </authorList>
    </citation>
    <scope>NUCLEOTIDE SEQUENCE</scope>
    <source>
        <strain evidence="1">ChiSjej6B24-2974</strain>
    </source>
</reference>
<dbReference type="Gene3D" id="2.170.120.40">
    <property type="entry name" value="YbbR-like domain"/>
    <property type="match status" value="2"/>
</dbReference>
<gene>
    <name evidence="1" type="ORF">IAA52_12330</name>
</gene>
<protein>
    <recommendedName>
        <fullName evidence="3">YbbR-like protein</fullName>
    </recommendedName>
</protein>
<dbReference type="EMBL" id="DVFZ01000116">
    <property type="protein sequence ID" value="HIQ83870.1"/>
    <property type="molecule type" value="Genomic_DNA"/>
</dbReference>
<dbReference type="Gene3D" id="2.170.120.30">
    <property type="match status" value="2"/>
</dbReference>
<accession>A0A9D1CYT4</accession>
<dbReference type="Proteomes" id="UP000824260">
    <property type="component" value="Unassembled WGS sequence"/>
</dbReference>
<dbReference type="InterPro" id="IPR053154">
    <property type="entry name" value="c-di-AMP_regulator"/>
</dbReference>
<evidence type="ECO:0000313" key="1">
    <source>
        <dbReference type="EMBL" id="HIQ83870.1"/>
    </source>
</evidence>
<proteinExistence type="predicted"/>
<dbReference type="Pfam" id="PF07949">
    <property type="entry name" value="YbbR"/>
    <property type="match status" value="2"/>
</dbReference>
<name>A0A9D1CYT4_9FIRM</name>
<evidence type="ECO:0008006" key="3">
    <source>
        <dbReference type="Google" id="ProtNLM"/>
    </source>
</evidence>
<comment type="caution">
    <text evidence="1">The sequence shown here is derived from an EMBL/GenBank/DDBJ whole genome shotgun (WGS) entry which is preliminary data.</text>
</comment>